<dbReference type="PANTHER" id="PTHR35687:SF1">
    <property type="entry name" value="OS07G0516700 PROTEIN"/>
    <property type="match status" value="1"/>
</dbReference>
<evidence type="ECO:0000313" key="2">
    <source>
        <dbReference type="Proteomes" id="UP000663760"/>
    </source>
</evidence>
<accession>A0A7I8KBN0</accession>
<dbReference type="Proteomes" id="UP000663760">
    <property type="component" value="Chromosome 4"/>
</dbReference>
<keyword evidence="2" id="KW-1185">Reference proteome</keyword>
<name>A0A7I8KBN0_SPIIN</name>
<sequence length="120" mass="14003">MYLCAAISEAICSSRAVGSYERYKRLEEDPEERRRLQTKFLIYKTLAKADAVARRRPPFFSGLRLRRLQIKVGRRLRRLRRSILVAVSGARTSLRKRLGGRLEKWRLSNGRKIALPPVFC</sequence>
<reference evidence="1" key="1">
    <citation type="submission" date="2020-02" db="EMBL/GenBank/DDBJ databases">
        <authorList>
            <person name="Scholz U."/>
            <person name="Mascher M."/>
            <person name="Fiebig A."/>
        </authorList>
    </citation>
    <scope>NUCLEOTIDE SEQUENCE</scope>
</reference>
<proteinExistence type="predicted"/>
<dbReference type="PANTHER" id="PTHR35687">
    <property type="entry name" value="OS07G0516700 PROTEIN"/>
    <property type="match status" value="1"/>
</dbReference>
<dbReference type="OrthoDB" id="1909082at2759"/>
<protein>
    <submittedName>
        <fullName evidence="1">Uncharacterized protein</fullName>
    </submittedName>
</protein>
<dbReference type="EMBL" id="LR746267">
    <property type="protein sequence ID" value="CAA7394405.1"/>
    <property type="molecule type" value="Genomic_DNA"/>
</dbReference>
<dbReference type="AlphaFoldDB" id="A0A7I8KBN0"/>
<evidence type="ECO:0000313" key="1">
    <source>
        <dbReference type="EMBL" id="CAA7394405.1"/>
    </source>
</evidence>
<organism evidence="1 2">
    <name type="scientific">Spirodela intermedia</name>
    <name type="common">Intermediate duckweed</name>
    <dbReference type="NCBI Taxonomy" id="51605"/>
    <lineage>
        <taxon>Eukaryota</taxon>
        <taxon>Viridiplantae</taxon>
        <taxon>Streptophyta</taxon>
        <taxon>Embryophyta</taxon>
        <taxon>Tracheophyta</taxon>
        <taxon>Spermatophyta</taxon>
        <taxon>Magnoliopsida</taxon>
        <taxon>Liliopsida</taxon>
        <taxon>Araceae</taxon>
        <taxon>Lemnoideae</taxon>
        <taxon>Spirodela</taxon>
    </lineage>
</organism>
<gene>
    <name evidence="1" type="ORF">SI8410_04005066</name>
</gene>